<feature type="domain" description="Gla" evidence="20">
    <location>
        <begin position="49"/>
        <end position="95"/>
    </location>
</feature>
<keyword evidence="6 16" id="KW-0245">EGF-like domain</keyword>
<evidence type="ECO:0000256" key="5">
    <source>
        <dbReference type="ARBA" id="ARBA00022525"/>
    </source>
</evidence>
<evidence type="ECO:0000256" key="4">
    <source>
        <dbReference type="ARBA" id="ARBA00022479"/>
    </source>
</evidence>
<dbReference type="CDD" id="cd00190">
    <property type="entry name" value="Tryp_SPc"/>
    <property type="match status" value="1"/>
</dbReference>
<dbReference type="Gene3D" id="2.10.25.10">
    <property type="entry name" value="Laminin"/>
    <property type="match status" value="2"/>
</dbReference>
<keyword evidence="8" id="KW-0165">Cleavage on pair of basic residues</keyword>
<dbReference type="InterPro" id="IPR001254">
    <property type="entry name" value="Trypsin_dom"/>
</dbReference>
<evidence type="ECO:0000256" key="8">
    <source>
        <dbReference type="ARBA" id="ARBA00022685"/>
    </source>
</evidence>
<dbReference type="InterPro" id="IPR000742">
    <property type="entry name" value="EGF"/>
</dbReference>
<dbReference type="SUPFAM" id="SSF50494">
    <property type="entry name" value="Trypsin-like serine proteases"/>
    <property type="match status" value="1"/>
</dbReference>
<evidence type="ECO:0000313" key="21">
    <source>
        <dbReference type="Proteomes" id="UP000515152"/>
    </source>
</evidence>
<dbReference type="CDD" id="cd00054">
    <property type="entry name" value="EGF_CA"/>
    <property type="match status" value="1"/>
</dbReference>
<evidence type="ECO:0000256" key="16">
    <source>
        <dbReference type="PROSITE-ProRule" id="PRU00076"/>
    </source>
</evidence>
<evidence type="ECO:0000256" key="14">
    <source>
        <dbReference type="ARBA" id="ARBA00023180"/>
    </source>
</evidence>
<keyword evidence="4" id="KW-0301">Gamma-carboxyglutamic acid</keyword>
<dbReference type="InterPro" id="IPR050442">
    <property type="entry name" value="Peptidase_S1_coag_factors"/>
</dbReference>
<feature type="active site" description="Charge relay system" evidence="15">
    <location>
        <position position="384"/>
    </location>
</feature>
<dbReference type="FunFam" id="2.10.25.10:FF:000162">
    <property type="entry name" value="Coagulation factor X (Predicted)"/>
    <property type="match status" value="1"/>
</dbReference>
<keyword evidence="14" id="KW-0325">Glycoprotein</keyword>
<evidence type="ECO:0000256" key="12">
    <source>
        <dbReference type="ARBA" id="ARBA00022837"/>
    </source>
</evidence>
<dbReference type="Pfam" id="PF14670">
    <property type="entry name" value="FXa_inhibition"/>
    <property type="match status" value="1"/>
</dbReference>
<keyword evidence="12" id="KW-0106">Calcium</keyword>
<evidence type="ECO:0000256" key="3">
    <source>
        <dbReference type="ARBA" id="ARBA00012181"/>
    </source>
</evidence>
<feature type="domain" description="EGF-like" evidence="18">
    <location>
        <begin position="95"/>
        <end position="131"/>
    </location>
</feature>
<feature type="active site" description="Charge relay system" evidence="15">
    <location>
        <position position="238"/>
    </location>
</feature>
<evidence type="ECO:0000256" key="7">
    <source>
        <dbReference type="ARBA" id="ARBA00022670"/>
    </source>
</evidence>
<dbReference type="InterPro" id="IPR043504">
    <property type="entry name" value="Peptidase_S1_PA_chymotrypsin"/>
</dbReference>
<keyword evidence="21" id="KW-1185">Reference proteome</keyword>
<gene>
    <name evidence="22" type="primary">LOC105896548</name>
</gene>
<protein>
    <recommendedName>
        <fullName evidence="3">coagulation factor Xa</fullName>
        <ecNumber evidence="3">3.4.21.6</ecNumber>
    </recommendedName>
</protein>
<evidence type="ECO:0000256" key="6">
    <source>
        <dbReference type="ARBA" id="ARBA00022536"/>
    </source>
</evidence>
<evidence type="ECO:0000256" key="15">
    <source>
        <dbReference type="PIRSR" id="PIRSR001143-1"/>
    </source>
</evidence>
<dbReference type="PROSITE" id="PS50240">
    <property type="entry name" value="TRYPSIN_DOM"/>
    <property type="match status" value="1"/>
</dbReference>
<dbReference type="InterPro" id="IPR000152">
    <property type="entry name" value="EGF-type_Asp/Asn_hydroxyl_site"/>
</dbReference>
<keyword evidence="13 16" id="KW-1015">Disulfide bond</keyword>
<feature type="active site" description="Charge relay system" evidence="15">
    <location>
        <position position="286"/>
    </location>
</feature>
<keyword evidence="5" id="KW-0964">Secreted</keyword>
<dbReference type="RefSeq" id="XP_012678770.2">
    <property type="nucleotide sequence ID" value="XM_012823316.3"/>
</dbReference>
<dbReference type="PROSITE" id="PS00010">
    <property type="entry name" value="ASX_HYDROXYL"/>
    <property type="match status" value="1"/>
</dbReference>
<dbReference type="Pfam" id="PF00594">
    <property type="entry name" value="Gla"/>
    <property type="match status" value="1"/>
</dbReference>
<comment type="catalytic activity">
    <reaction evidence="1">
        <text>Selective cleavage of Arg-|-Thr and then Arg-|-Ile bonds in prothrombin to form thrombin.</text>
        <dbReference type="EC" id="3.4.21.6"/>
    </reaction>
</comment>
<evidence type="ECO:0000256" key="17">
    <source>
        <dbReference type="RuleBase" id="RU363034"/>
    </source>
</evidence>
<dbReference type="PROSITE" id="PS00135">
    <property type="entry name" value="TRYPSIN_SER"/>
    <property type="match status" value="1"/>
</dbReference>
<proteinExistence type="predicted"/>
<dbReference type="InterPro" id="IPR033116">
    <property type="entry name" value="TRYPSIN_SER"/>
</dbReference>
<dbReference type="InterPro" id="IPR012224">
    <property type="entry name" value="Pept_S1A_FX"/>
</dbReference>
<evidence type="ECO:0000256" key="10">
    <source>
        <dbReference type="ARBA" id="ARBA00022737"/>
    </source>
</evidence>
<dbReference type="EC" id="3.4.21.6" evidence="3"/>
<dbReference type="Proteomes" id="UP000515152">
    <property type="component" value="Chromosome 21"/>
</dbReference>
<dbReference type="Gene3D" id="4.10.740.10">
    <property type="entry name" value="Coagulation Factor IX"/>
    <property type="match status" value="1"/>
</dbReference>
<dbReference type="PRINTS" id="PR00001">
    <property type="entry name" value="GLABLOOD"/>
</dbReference>
<dbReference type="GO" id="GO:0005509">
    <property type="term" value="F:calcium ion binding"/>
    <property type="evidence" value="ECO:0007669"/>
    <property type="project" value="InterPro"/>
</dbReference>
<dbReference type="SMART" id="SM00181">
    <property type="entry name" value="EGF"/>
    <property type="match status" value="2"/>
</dbReference>
<evidence type="ECO:0000259" key="19">
    <source>
        <dbReference type="PROSITE" id="PS50240"/>
    </source>
</evidence>
<dbReference type="OrthoDB" id="10004439at2759"/>
<dbReference type="GO" id="GO:0005615">
    <property type="term" value="C:extracellular space"/>
    <property type="evidence" value="ECO:0007669"/>
    <property type="project" value="TreeGrafter"/>
</dbReference>
<dbReference type="PANTHER" id="PTHR24278:SF34">
    <property type="entry name" value="COAGULATION FACTOR VII,-LIKE"/>
    <property type="match status" value="1"/>
</dbReference>
<dbReference type="InterPro" id="IPR000294">
    <property type="entry name" value="GLA_domain"/>
</dbReference>
<dbReference type="Gene3D" id="2.40.10.10">
    <property type="entry name" value="Trypsin-like serine proteases"/>
    <property type="match status" value="1"/>
</dbReference>
<dbReference type="GO" id="GO:0004252">
    <property type="term" value="F:serine-type endopeptidase activity"/>
    <property type="evidence" value="ECO:0007669"/>
    <property type="project" value="UniProtKB-EC"/>
</dbReference>
<dbReference type="InterPro" id="IPR018114">
    <property type="entry name" value="TRYPSIN_HIS"/>
</dbReference>
<keyword evidence="10" id="KW-0677">Repeat</keyword>
<dbReference type="SMART" id="SM00179">
    <property type="entry name" value="EGF_CA"/>
    <property type="match status" value="1"/>
</dbReference>
<dbReference type="PROSITE" id="PS01187">
    <property type="entry name" value="EGF_CA"/>
    <property type="match status" value="1"/>
</dbReference>
<keyword evidence="9" id="KW-0732">Signal</keyword>
<dbReference type="FunFam" id="4.10.740.10:FF:000001">
    <property type="entry name" value="vitamin K-dependent protein S"/>
    <property type="match status" value="1"/>
</dbReference>
<dbReference type="PROSITE" id="PS00011">
    <property type="entry name" value="GLA_1"/>
    <property type="match status" value="1"/>
</dbReference>
<dbReference type="GO" id="GO:0006508">
    <property type="term" value="P:proteolysis"/>
    <property type="evidence" value="ECO:0007669"/>
    <property type="project" value="UniProtKB-KW"/>
</dbReference>
<comment type="caution">
    <text evidence="16">Lacks conserved residue(s) required for the propagation of feature annotation.</text>
</comment>
<evidence type="ECO:0000256" key="11">
    <source>
        <dbReference type="ARBA" id="ARBA00022801"/>
    </source>
</evidence>
<organism evidence="21 22">
    <name type="scientific">Clupea harengus</name>
    <name type="common">Atlantic herring</name>
    <dbReference type="NCBI Taxonomy" id="7950"/>
    <lineage>
        <taxon>Eukaryota</taxon>
        <taxon>Metazoa</taxon>
        <taxon>Chordata</taxon>
        <taxon>Craniata</taxon>
        <taxon>Vertebrata</taxon>
        <taxon>Euteleostomi</taxon>
        <taxon>Actinopterygii</taxon>
        <taxon>Neopterygii</taxon>
        <taxon>Teleostei</taxon>
        <taxon>Clupei</taxon>
        <taxon>Clupeiformes</taxon>
        <taxon>Clupeoidei</taxon>
        <taxon>Clupeidae</taxon>
        <taxon>Clupea</taxon>
    </lineage>
</organism>
<dbReference type="KEGG" id="char:105896548"/>
<dbReference type="GO" id="GO:0044469">
    <property type="term" value="P:venom-mediated blood coagulation"/>
    <property type="evidence" value="ECO:0007669"/>
    <property type="project" value="UniProtKB-ARBA"/>
</dbReference>
<keyword evidence="17" id="KW-0720">Serine protease</keyword>
<reference evidence="22" key="1">
    <citation type="submission" date="2025-08" db="UniProtKB">
        <authorList>
            <consortium name="RefSeq"/>
        </authorList>
    </citation>
    <scope>IDENTIFICATION</scope>
</reference>
<dbReference type="GeneID" id="105896548"/>
<dbReference type="InterPro" id="IPR001314">
    <property type="entry name" value="Peptidase_S1A"/>
</dbReference>
<dbReference type="InterPro" id="IPR001881">
    <property type="entry name" value="EGF-like_Ca-bd_dom"/>
</dbReference>
<dbReference type="PANTHER" id="PTHR24278">
    <property type="entry name" value="COAGULATION FACTOR"/>
    <property type="match status" value="1"/>
</dbReference>
<name>A0A6P3VR08_CLUHA</name>
<evidence type="ECO:0000256" key="1">
    <source>
        <dbReference type="ARBA" id="ARBA00001239"/>
    </source>
</evidence>
<dbReference type="FunFam" id="2.40.10.10:FF:000013">
    <property type="entry name" value="Coagulation factor X"/>
    <property type="match status" value="1"/>
</dbReference>
<feature type="disulfide bond" evidence="16">
    <location>
        <begin position="121"/>
        <end position="130"/>
    </location>
</feature>
<dbReference type="GO" id="GO:0007596">
    <property type="term" value="P:blood coagulation"/>
    <property type="evidence" value="ECO:0007669"/>
    <property type="project" value="InterPro"/>
</dbReference>
<dbReference type="InterPro" id="IPR009003">
    <property type="entry name" value="Peptidase_S1_PA"/>
</dbReference>
<dbReference type="PIRSF" id="PIRSF001143">
    <property type="entry name" value="Factor_X"/>
    <property type="match status" value="1"/>
</dbReference>
<dbReference type="SUPFAM" id="SSF57630">
    <property type="entry name" value="GLA-domain"/>
    <property type="match status" value="1"/>
</dbReference>
<dbReference type="FunFam" id="2.10.25.10:FF:000513">
    <property type="entry name" value="Coagulation factor VII"/>
    <property type="match status" value="1"/>
</dbReference>
<evidence type="ECO:0000313" key="22">
    <source>
        <dbReference type="RefSeq" id="XP_012678770.2"/>
    </source>
</evidence>
<dbReference type="Pfam" id="PF00089">
    <property type="entry name" value="Trypsin"/>
    <property type="match status" value="1"/>
</dbReference>
<dbReference type="InterPro" id="IPR035972">
    <property type="entry name" value="GLA-like_dom_SF"/>
</dbReference>
<accession>A0A6P3VR08</accession>
<dbReference type="PROSITE" id="PS50998">
    <property type="entry name" value="GLA_2"/>
    <property type="match status" value="1"/>
</dbReference>
<dbReference type="PROSITE" id="PS00134">
    <property type="entry name" value="TRYPSIN_HIS"/>
    <property type="match status" value="1"/>
</dbReference>
<evidence type="ECO:0000256" key="2">
    <source>
        <dbReference type="ARBA" id="ARBA00004613"/>
    </source>
</evidence>
<dbReference type="AlphaFoldDB" id="A0A6P3VR08"/>
<dbReference type="PROSITE" id="PS50026">
    <property type="entry name" value="EGF_3"/>
    <property type="match status" value="1"/>
</dbReference>
<evidence type="ECO:0000259" key="20">
    <source>
        <dbReference type="PROSITE" id="PS50998"/>
    </source>
</evidence>
<sequence length="438" mass="49090">MESRALRVQASQLLRWFLLFFSFPACFGLPGVFLNRPHASQVLLQRARRANYWFEELKQGNLERECLEERCSYEEAQEIFSLPEQLNEFWKRYSDMDQCEPKPCLNGATCVDQANAYICICPSGFEGRVCDKAMMLPVNYSCLYRNGGCEHFCMETHNSSHVCSCAPGYGLGPDNSSCVPQVPFACGKPLVSDFSPRIVKGDVCPRGQCPWQALLKHGGTYKCGAIILDTQWILTAAHCVWRTDPAQLEVTVGEHNREVKEGSEQVRRVMKILLHEHYNHTSKDNDLALLRLKSPVILGPYVIPVCLPPMMGTFSRTLAAIRLSTVSGWGRLAQSGPPSTILQRLQVPRVPLQECVAHTGLQVTRNMLCAGFREGGRDSCQGDSGGPLVTRYKSTYFLLGIVSWGKGCATADFYGIYTRVANYLPWIENHMTAEKSRN</sequence>
<keyword evidence="7 17" id="KW-0645">Protease</keyword>
<dbReference type="Pfam" id="PF00008">
    <property type="entry name" value="EGF"/>
    <property type="match status" value="1"/>
</dbReference>
<comment type="subcellular location">
    <subcellularLocation>
        <location evidence="2">Secreted</location>
    </subcellularLocation>
</comment>
<dbReference type="PRINTS" id="PR00722">
    <property type="entry name" value="CHYMOTRYPSIN"/>
</dbReference>
<dbReference type="InterPro" id="IPR017857">
    <property type="entry name" value="Coagulation_fac-like_Gla_dom"/>
</dbReference>
<evidence type="ECO:0000259" key="18">
    <source>
        <dbReference type="PROSITE" id="PS50026"/>
    </source>
</evidence>
<keyword evidence="11 17" id="KW-0378">Hydrolase</keyword>
<dbReference type="SMART" id="SM00020">
    <property type="entry name" value="Tryp_SPc"/>
    <property type="match status" value="1"/>
</dbReference>
<dbReference type="InterPro" id="IPR018097">
    <property type="entry name" value="EGF_Ca-bd_CS"/>
</dbReference>
<feature type="domain" description="Peptidase S1" evidence="19">
    <location>
        <begin position="198"/>
        <end position="432"/>
    </location>
</feature>
<evidence type="ECO:0000256" key="13">
    <source>
        <dbReference type="ARBA" id="ARBA00023157"/>
    </source>
</evidence>
<dbReference type="PROSITE" id="PS01186">
    <property type="entry name" value="EGF_2"/>
    <property type="match status" value="1"/>
</dbReference>
<dbReference type="PROSITE" id="PS00022">
    <property type="entry name" value="EGF_1"/>
    <property type="match status" value="1"/>
</dbReference>
<evidence type="ECO:0000256" key="9">
    <source>
        <dbReference type="ARBA" id="ARBA00022729"/>
    </source>
</evidence>
<dbReference type="SMART" id="SM00069">
    <property type="entry name" value="GLA"/>
    <property type="match status" value="1"/>
</dbReference>